<dbReference type="AlphaFoldDB" id="A9U5U4"/>
<dbReference type="GO" id="GO:0003700">
    <property type="term" value="F:DNA-binding transcription factor activity"/>
    <property type="evidence" value="ECO:0007669"/>
    <property type="project" value="InterPro"/>
</dbReference>
<evidence type="ECO:0000256" key="1">
    <source>
        <dbReference type="ARBA" id="ARBA00004049"/>
    </source>
</evidence>
<accession>A9U5U4</accession>
<dbReference type="GO" id="GO:0003677">
    <property type="term" value="F:DNA binding"/>
    <property type="evidence" value="ECO:0007669"/>
    <property type="project" value="UniProtKB-KW"/>
</dbReference>
<keyword evidence="6" id="KW-0539">Nucleus</keyword>
<dbReference type="EMBL" id="DS545633">
    <property type="protein sequence ID" value="EDQ48959.1"/>
    <property type="molecule type" value="Genomic_DNA"/>
</dbReference>
<keyword evidence="5" id="KW-0804">Transcription</keyword>
<dbReference type="InterPro" id="IPR003035">
    <property type="entry name" value="RWP-RK_dom"/>
</dbReference>
<gene>
    <name evidence="8" type="ORF">PHYPADRAFT_102827</name>
</gene>
<dbReference type="Pfam" id="PF02042">
    <property type="entry name" value="RWP-RK"/>
    <property type="match status" value="1"/>
</dbReference>
<evidence type="ECO:0000256" key="5">
    <source>
        <dbReference type="ARBA" id="ARBA00023163"/>
    </source>
</evidence>
<name>A9U5U4_PHYPA</name>
<comment type="function">
    <text evidence="1">Putative transcription factor.</text>
</comment>
<sequence>MLCSGALVNPEAETSSQVYWSEGSPGRGGYQSINAGSEAGREGSMAVRARERGRERAFPSQLSLRWSGLLWSGHPPVPVVLQIFPKRFCASSFIVLISELLLQNLPSGIQLFRQPPPPAFLISAFRVSVPTFPALFPQRSRATELGTLRFSNSRSALIAVHVDRPSWWHRLCNFSVRESEPESEADDLGMLAAAHCCRRDGHAVTAMSFSEFVIASRSGSLGNREGYESRYDPPFCLRRVLHASSYCRIELCRPELIKSVHLYMDDGFVTAVQQEFLLSPDVYTQISEPIPSYFSRFAHNGAKQFIDTLKQLNEADLWQCVLEYHVHTPQDTSIIPLLSVSKNPALYYIPSLAEDLVLVEKAVQIPAHEHQQCIPLRGPDCLDAQQHFPACGGQSYIDGSQLTWNFPKWGLAGFSGFTVESAGMNDGVQSESNSQAETLHDWGSDLELASPRMFETCVLGSSWSTSISSMPFTGLMSSSCLISNVASNNKSDPVSWSPSSLVLESQMAGSYAFHEVLPFSDDSNCGQMKLTTSSDASQSPALCHGDLFLSPLCTSSTMSDRVSPRSPLLKKVVESAMSYCSDESLSEPAGSDRPKGGFSSAALPFDSQKCRIINHRGEVLTHQPCSYELSEPGHDVGHVGECHSMLEMGAEPCNQRGATERMTEITLHELSQYFHMPITQASKELKVGLTVLKKRCREFGIPRWPHRKMKSLDSLIQNIQVTFRLGLCMLHLTLSDFVKWPLRTDKHIMDRWWESRLAYFEDDNREPSLSARNSELRSMQTFSIKFYLVHPKRLVVNIWFQTVELARGPEGGTSGPVMSAVKELEHQKKRMEERPGTELAERTKRLRQACFKASYKKRRQALTSLLQQDVGVEMCKDAVVGELPSVQIR</sequence>
<dbReference type="PANTHER" id="PTHR46373:SF2">
    <property type="entry name" value="RWP-RK DOMAIN-CONTAINING PROTEIN"/>
    <property type="match status" value="1"/>
</dbReference>
<dbReference type="eggNOG" id="ENOG502QSPQ">
    <property type="taxonomic scope" value="Eukaryota"/>
</dbReference>
<keyword evidence="3" id="KW-0175">Coiled coil</keyword>
<dbReference type="PANTHER" id="PTHR46373">
    <property type="entry name" value="PROTEIN RKD4"/>
    <property type="match status" value="1"/>
</dbReference>
<reference evidence="8" key="1">
    <citation type="journal article" date="2008" name="Science">
        <title>The Physcomitrella genome reveals evolutionary insights into the conquest of land by plants.</title>
        <authorList>
            <person name="Rensing S."/>
            <person name="Lang D."/>
            <person name="Zimmer A."/>
            <person name="Terry A."/>
            <person name="Salamov A."/>
            <person name="Shapiro H."/>
            <person name="Nishiyama T."/>
            <person name="Perroud P.-F."/>
            <person name="Lindquist E."/>
            <person name="Kamisugi Y."/>
            <person name="Tanahashi T."/>
            <person name="Sakakibara K."/>
            <person name="Fujita T."/>
            <person name="Oishi K."/>
            <person name="Shin-I T."/>
            <person name="Kuroki Y."/>
            <person name="Toyoda A."/>
            <person name="Suzuki Y."/>
            <person name="Hashimoto A."/>
            <person name="Yamaguchi K."/>
            <person name="Sugano A."/>
            <person name="Kohara Y."/>
            <person name="Fujiyama A."/>
            <person name="Anterola A."/>
            <person name="Aoki S."/>
            <person name="Ashton N."/>
            <person name="Barbazuk W.B."/>
            <person name="Barker E."/>
            <person name="Bennetzen J."/>
            <person name="Bezanilla M."/>
            <person name="Blankenship R."/>
            <person name="Cho S.H."/>
            <person name="Dutcher S."/>
            <person name="Estelle M."/>
            <person name="Fawcett J.A."/>
            <person name="Gundlach H."/>
            <person name="Hanada K."/>
            <person name="Heyl A."/>
            <person name="Hicks K.A."/>
            <person name="Hugh J."/>
            <person name="Lohr M."/>
            <person name="Mayer K."/>
            <person name="Melkozernov A."/>
            <person name="Murata T."/>
            <person name="Nelson D."/>
            <person name="Pils B."/>
            <person name="Prigge M."/>
            <person name="Reiss B."/>
            <person name="Renner T."/>
            <person name="Rombauts S."/>
            <person name="Rushton P."/>
            <person name="Sanderfoot A."/>
            <person name="Schween G."/>
            <person name="Shiu S.-H."/>
            <person name="Stueber K."/>
            <person name="Theodoulou F.L."/>
            <person name="Tu H."/>
            <person name="Van de Peer Y."/>
            <person name="Verrier P.J."/>
            <person name="Waters E."/>
            <person name="Wood A."/>
            <person name="Yang L."/>
            <person name="Cove D."/>
            <person name="Cuming A."/>
            <person name="Hasebe M."/>
            <person name="Lucas S."/>
            <person name="Mishler D.B."/>
            <person name="Reski R."/>
            <person name="Grigoriev I."/>
            <person name="Quatrano R.S."/>
            <person name="Boore J.L."/>
        </authorList>
    </citation>
    <scope>NUCLEOTIDE SEQUENCE [LARGE SCALE GENOMIC DNA]</scope>
</reference>
<evidence type="ECO:0000256" key="4">
    <source>
        <dbReference type="ARBA" id="ARBA00023125"/>
    </source>
</evidence>
<dbReference type="PROSITE" id="PS51519">
    <property type="entry name" value="RWP_RK"/>
    <property type="match status" value="1"/>
</dbReference>
<organism>
    <name type="scientific">Physcomitrium patens</name>
    <name type="common">Spreading-leaved earth moss</name>
    <name type="synonym">Physcomitrella patens</name>
    <dbReference type="NCBI Taxonomy" id="3218"/>
    <lineage>
        <taxon>Eukaryota</taxon>
        <taxon>Viridiplantae</taxon>
        <taxon>Streptophyta</taxon>
        <taxon>Embryophyta</taxon>
        <taxon>Bryophyta</taxon>
        <taxon>Bryophytina</taxon>
        <taxon>Bryopsida</taxon>
        <taxon>Funariidae</taxon>
        <taxon>Funariales</taxon>
        <taxon>Funariaceae</taxon>
        <taxon>Physcomitrium</taxon>
    </lineage>
</organism>
<evidence type="ECO:0000313" key="8">
    <source>
        <dbReference type="EMBL" id="EDQ48959.1"/>
    </source>
</evidence>
<evidence type="ECO:0000259" key="7">
    <source>
        <dbReference type="PROSITE" id="PS51519"/>
    </source>
</evidence>
<protein>
    <submittedName>
        <fullName evidence="8">Predicted protein</fullName>
    </submittedName>
</protein>
<evidence type="ECO:0000256" key="6">
    <source>
        <dbReference type="ARBA" id="ARBA00023242"/>
    </source>
</evidence>
<keyword evidence="4" id="KW-0238">DNA-binding</keyword>
<keyword evidence="2" id="KW-0805">Transcription regulation</keyword>
<feature type="domain" description="RWP-RK" evidence="7">
    <location>
        <begin position="649"/>
        <end position="732"/>
    </location>
</feature>
<proteinExistence type="predicted"/>
<dbReference type="InterPro" id="IPR044607">
    <property type="entry name" value="RKD-like"/>
</dbReference>
<evidence type="ECO:0000256" key="3">
    <source>
        <dbReference type="ARBA" id="ARBA00023054"/>
    </source>
</evidence>
<evidence type="ECO:0000256" key="2">
    <source>
        <dbReference type="ARBA" id="ARBA00023015"/>
    </source>
</evidence>